<feature type="domain" description="Ig-like" evidence="4">
    <location>
        <begin position="18"/>
        <end position="82"/>
    </location>
</feature>
<dbReference type="Pfam" id="PF13927">
    <property type="entry name" value="Ig_3"/>
    <property type="match status" value="3"/>
</dbReference>
<feature type="domain" description="Ig-like" evidence="4">
    <location>
        <begin position="534"/>
        <end position="617"/>
    </location>
</feature>
<dbReference type="Pfam" id="PF00041">
    <property type="entry name" value="fn3"/>
    <property type="match status" value="1"/>
</dbReference>
<dbReference type="InterPro" id="IPR036116">
    <property type="entry name" value="FN3_sf"/>
</dbReference>
<keyword evidence="3" id="KW-0812">Transmembrane</keyword>
<dbReference type="STRING" id="104452.A0A0L7KSW3"/>
<evidence type="ECO:0000256" key="1">
    <source>
        <dbReference type="ARBA" id="ARBA00022737"/>
    </source>
</evidence>
<proteinExistence type="predicted"/>
<feature type="domain" description="Fibronectin type-III" evidence="5">
    <location>
        <begin position="785"/>
        <end position="887"/>
    </location>
</feature>
<dbReference type="InterPro" id="IPR013098">
    <property type="entry name" value="Ig_I-set"/>
</dbReference>
<feature type="domain" description="Ig-like" evidence="4">
    <location>
        <begin position="275"/>
        <end position="345"/>
    </location>
</feature>
<name>A0A0L7KSW3_OPEBR</name>
<feature type="non-terminal residue" evidence="6">
    <location>
        <position position="1"/>
    </location>
</feature>
<evidence type="ECO:0000259" key="4">
    <source>
        <dbReference type="PROSITE" id="PS50835"/>
    </source>
</evidence>
<keyword evidence="7" id="KW-1185">Reference proteome</keyword>
<dbReference type="GO" id="GO:0005886">
    <property type="term" value="C:plasma membrane"/>
    <property type="evidence" value="ECO:0007669"/>
    <property type="project" value="TreeGrafter"/>
</dbReference>
<dbReference type="InterPro" id="IPR036179">
    <property type="entry name" value="Ig-like_dom_sf"/>
</dbReference>
<dbReference type="SMART" id="SM00408">
    <property type="entry name" value="IGc2"/>
    <property type="match status" value="7"/>
</dbReference>
<feature type="domain" description="Ig-like" evidence="4">
    <location>
        <begin position="188"/>
        <end position="264"/>
    </location>
</feature>
<dbReference type="PANTHER" id="PTHR10075">
    <property type="entry name" value="BASIGIN RELATED"/>
    <property type="match status" value="1"/>
</dbReference>
<feature type="domain" description="Ig-like" evidence="4">
    <location>
        <begin position="88"/>
        <end position="169"/>
    </location>
</feature>
<evidence type="ECO:0000313" key="7">
    <source>
        <dbReference type="Proteomes" id="UP000037510"/>
    </source>
</evidence>
<feature type="domain" description="Ig-like" evidence="4">
    <location>
        <begin position="350"/>
        <end position="433"/>
    </location>
</feature>
<protein>
    <recommendedName>
        <fullName evidence="8">Down syndrome cell adhesion molecule-like protein Dscam2</fullName>
    </recommendedName>
</protein>
<dbReference type="SMART" id="SM00060">
    <property type="entry name" value="FN3"/>
    <property type="match status" value="2"/>
</dbReference>
<dbReference type="CDD" id="cd00063">
    <property type="entry name" value="FN3"/>
    <property type="match status" value="2"/>
</dbReference>
<dbReference type="InterPro" id="IPR003961">
    <property type="entry name" value="FN3_dom"/>
</dbReference>
<evidence type="ECO:0000256" key="3">
    <source>
        <dbReference type="SAM" id="Phobius"/>
    </source>
</evidence>
<evidence type="ECO:0000313" key="6">
    <source>
        <dbReference type="EMBL" id="KOB66368.1"/>
    </source>
</evidence>
<dbReference type="SUPFAM" id="SSF49265">
    <property type="entry name" value="Fibronectin type III"/>
    <property type="match status" value="1"/>
</dbReference>
<keyword evidence="1" id="KW-0677">Repeat</keyword>
<dbReference type="EMBL" id="JTDY01006015">
    <property type="protein sequence ID" value="KOB66368.1"/>
    <property type="molecule type" value="Genomic_DNA"/>
</dbReference>
<evidence type="ECO:0000259" key="5">
    <source>
        <dbReference type="PROSITE" id="PS50853"/>
    </source>
</evidence>
<comment type="caution">
    <text evidence="6">The sequence shown here is derived from an EMBL/GenBank/DDBJ whole genome shotgun (WGS) entry which is preliminary data.</text>
</comment>
<dbReference type="GO" id="GO:0030424">
    <property type="term" value="C:axon"/>
    <property type="evidence" value="ECO:0007669"/>
    <property type="project" value="TreeGrafter"/>
</dbReference>
<dbReference type="GO" id="GO:0007156">
    <property type="term" value="P:homophilic cell adhesion via plasma membrane adhesion molecules"/>
    <property type="evidence" value="ECO:0007669"/>
    <property type="project" value="TreeGrafter"/>
</dbReference>
<feature type="transmembrane region" description="Helical" evidence="3">
    <location>
        <begin position="1110"/>
        <end position="1132"/>
    </location>
</feature>
<dbReference type="Pfam" id="PF07679">
    <property type="entry name" value="I-set"/>
    <property type="match status" value="1"/>
</dbReference>
<feature type="domain" description="Ig-like" evidence="4">
    <location>
        <begin position="440"/>
        <end position="529"/>
    </location>
</feature>
<dbReference type="GO" id="GO:0007411">
    <property type="term" value="P:axon guidance"/>
    <property type="evidence" value="ECO:0007669"/>
    <property type="project" value="TreeGrafter"/>
</dbReference>
<reference evidence="6 7" key="1">
    <citation type="journal article" date="2015" name="Genome Biol. Evol.">
        <title>The genome of winter moth (Operophtera brumata) provides a genomic perspective on sexual dimorphism and phenology.</title>
        <authorList>
            <person name="Derks M.F."/>
            <person name="Smit S."/>
            <person name="Salis L."/>
            <person name="Schijlen E."/>
            <person name="Bossers A."/>
            <person name="Mateman C."/>
            <person name="Pijl A.S."/>
            <person name="de Ridder D."/>
            <person name="Groenen M.A."/>
            <person name="Visser M.E."/>
            <person name="Megens H.J."/>
        </authorList>
    </citation>
    <scope>NUCLEOTIDE SEQUENCE [LARGE SCALE GENOMIC DNA]</scope>
    <source>
        <strain evidence="6">WM2013NL</strain>
        <tissue evidence="6">Head and thorax</tissue>
    </source>
</reference>
<dbReference type="SUPFAM" id="SSF48726">
    <property type="entry name" value="Immunoglobulin"/>
    <property type="match status" value="8"/>
</dbReference>
<dbReference type="GO" id="GO:0070593">
    <property type="term" value="P:dendrite self-avoidance"/>
    <property type="evidence" value="ECO:0007669"/>
    <property type="project" value="TreeGrafter"/>
</dbReference>
<dbReference type="PANTHER" id="PTHR10075:SF100">
    <property type="entry name" value="FASCICLIN-2"/>
    <property type="match status" value="1"/>
</dbReference>
<sequence length="1163" mass="124346">DDNAISHTARQLSPAKSGGSVVLRCEVSPQIGPTDITWLQDGLPLSSGYLSSDSHWISGAGGLLLGTDLTQADIQAEYSCLALGFPSPPLKLTTDDSSWLENIELNSLEAKAGDTVVLPCILRHITGHAVTWQRQDPAGSWTATNEGTVRGGALILPNARTHHASRYACSSGPETSPRVLIRLVVLEPLTVSVSPSPLMIGTGGTGHLNCSVHGGRGGGITISWAHEGRPLHAPQPRLSLGPVRAHHGGLYQCTAHDTTESAVAGADVVIADRPPRLVSTFSEAVTRIGQSIALRCAATEPIPGAEEGAIVSTLSVTIRTADEGGRYGCNATNSRGSHSHQARLNVYGPPNIRYLSAIHVKTDTDVILYCPYSGYPIKEVVWRREDGTLVEGNTEPGDERGILRLNTIRSAAAGSYTCEVRAESGELARRTVRIDVHKPPKIAPFQFPEELEVGGSTQASCSLVSGDKPIQFNWLKDNLPISSGLKVEQKNMDFFTILIIQDLTSVHSGEYTCKATNDFGTVSHSASLIVKEVPTWVWRAQNTSVSAGAALLLPCSAKGQPTPRISWEYSADGDNWRHVLWGQLEANDVSGGSVLSDGTVWLRAATPEHEGWYRCTARVQHSFLHHSFYLDVRAISGLAVTGSYVSTHFVRASKTDEDGRGGGGVEARDSILGLSTSEVTIPHAGPEHAGEYRCLARNLYGSDELLFRLTGLAQFETIIFVTERPNIPEEVRISEVWSRRARVTWRVARGALVSHYSLQYRALTRDLANAPLDAPLPALLDTWDAPEPPPRETWHGTLLGYTIRWWEVSEEVGAISDSPGSESGASADATSTTLRGLKAATRYGITGEDATVSRLTSYAEYDIRVRAHNAAGDGPLSVPQVCRTDEDASWLPPPEPNGKLIHYTLFVKDLSGSLRGLRAGRTYEAWVRAATSAGEGPPSNAVACQTSGSLSLRCVVGGAPPPAKRWLRAGSPLHPRPPFHLDGDALLIRGLELSHADNYTCVAENPHGLRCGSAYRAYSSAGGAPGAELAVRTSGGPPAAPPDSRWIRANATHARFDTSAWGDGGCGPVALKLEWAGSGIAGARDFTTLASEGGFAEEVDAPFPATAGELALLLALCAALSLAALTILAILLRRKRSPNRVLLLHNLHTELSSEFQTSLAMKL</sequence>
<dbReference type="Gene3D" id="2.60.40.10">
    <property type="entry name" value="Immunoglobulins"/>
    <property type="match status" value="9"/>
</dbReference>
<keyword evidence="3" id="KW-0472">Membrane</keyword>
<dbReference type="PROSITE" id="PS50835">
    <property type="entry name" value="IG_LIKE"/>
    <property type="match status" value="8"/>
</dbReference>
<accession>A0A0L7KSW3</accession>
<dbReference type="PROSITE" id="PS50853">
    <property type="entry name" value="FN3"/>
    <property type="match status" value="1"/>
</dbReference>
<gene>
    <name evidence="6" type="ORF">OBRU01_15737</name>
</gene>
<dbReference type="InterPro" id="IPR003599">
    <property type="entry name" value="Ig_sub"/>
</dbReference>
<dbReference type="InterPro" id="IPR003598">
    <property type="entry name" value="Ig_sub2"/>
</dbReference>
<evidence type="ECO:0008006" key="8">
    <source>
        <dbReference type="Google" id="ProtNLM"/>
    </source>
</evidence>
<feature type="domain" description="Ig-like" evidence="4">
    <location>
        <begin position="937"/>
        <end position="1019"/>
    </location>
</feature>
<organism evidence="6 7">
    <name type="scientific">Operophtera brumata</name>
    <name type="common">Winter moth</name>
    <name type="synonym">Phalaena brumata</name>
    <dbReference type="NCBI Taxonomy" id="104452"/>
    <lineage>
        <taxon>Eukaryota</taxon>
        <taxon>Metazoa</taxon>
        <taxon>Ecdysozoa</taxon>
        <taxon>Arthropoda</taxon>
        <taxon>Hexapoda</taxon>
        <taxon>Insecta</taxon>
        <taxon>Pterygota</taxon>
        <taxon>Neoptera</taxon>
        <taxon>Endopterygota</taxon>
        <taxon>Lepidoptera</taxon>
        <taxon>Glossata</taxon>
        <taxon>Ditrysia</taxon>
        <taxon>Geometroidea</taxon>
        <taxon>Geometridae</taxon>
        <taxon>Larentiinae</taxon>
        <taxon>Operophtera</taxon>
    </lineage>
</organism>
<dbReference type="InterPro" id="IPR013783">
    <property type="entry name" value="Ig-like_fold"/>
</dbReference>
<keyword evidence="3" id="KW-1133">Transmembrane helix</keyword>
<dbReference type="Proteomes" id="UP000037510">
    <property type="component" value="Unassembled WGS sequence"/>
</dbReference>
<evidence type="ECO:0000256" key="2">
    <source>
        <dbReference type="ARBA" id="ARBA00023319"/>
    </source>
</evidence>
<dbReference type="InterPro" id="IPR007110">
    <property type="entry name" value="Ig-like_dom"/>
</dbReference>
<dbReference type="AlphaFoldDB" id="A0A0L7KSW3"/>
<dbReference type="SMART" id="SM00409">
    <property type="entry name" value="IG"/>
    <property type="match status" value="8"/>
</dbReference>
<dbReference type="FunFam" id="2.60.40.10:FF:000333">
    <property type="entry name" value="Down syndrome cell adhesion molecule"/>
    <property type="match status" value="1"/>
</dbReference>
<keyword evidence="2" id="KW-0393">Immunoglobulin domain</keyword>
<feature type="non-terminal residue" evidence="6">
    <location>
        <position position="1163"/>
    </location>
</feature>
<dbReference type="GO" id="GO:0098632">
    <property type="term" value="F:cell-cell adhesion mediator activity"/>
    <property type="evidence" value="ECO:0007669"/>
    <property type="project" value="TreeGrafter"/>
</dbReference>